<dbReference type="PROSITE" id="PS50994">
    <property type="entry name" value="INTEGRASE"/>
    <property type="match status" value="1"/>
</dbReference>
<dbReference type="InterPro" id="IPR000477">
    <property type="entry name" value="RT_dom"/>
</dbReference>
<dbReference type="Gene3D" id="1.10.340.70">
    <property type="match status" value="1"/>
</dbReference>
<dbReference type="InterPro" id="IPR041588">
    <property type="entry name" value="Integrase_H2C2"/>
</dbReference>
<dbReference type="PANTHER" id="PTHR37984:SF5">
    <property type="entry name" value="PROTEIN NYNRIN-LIKE"/>
    <property type="match status" value="1"/>
</dbReference>
<dbReference type="GO" id="GO:0004523">
    <property type="term" value="F:RNA-DNA hybrid ribonuclease activity"/>
    <property type="evidence" value="ECO:0007669"/>
    <property type="project" value="InterPro"/>
</dbReference>
<keyword evidence="2" id="KW-0548">Nucleotidyltransferase</keyword>
<dbReference type="SUPFAM" id="SSF56672">
    <property type="entry name" value="DNA/RNA polymerases"/>
    <property type="match status" value="1"/>
</dbReference>
<evidence type="ECO:0000256" key="3">
    <source>
        <dbReference type="ARBA" id="ARBA00022722"/>
    </source>
</evidence>
<dbReference type="InterPro" id="IPR012337">
    <property type="entry name" value="RNaseH-like_sf"/>
</dbReference>
<evidence type="ECO:0000259" key="8">
    <source>
        <dbReference type="PROSITE" id="PS50994"/>
    </source>
</evidence>
<dbReference type="Gene3D" id="3.10.10.10">
    <property type="entry name" value="HIV Type 1 Reverse Transcriptase, subunit A, domain 1"/>
    <property type="match status" value="1"/>
</dbReference>
<dbReference type="InterPro" id="IPR002156">
    <property type="entry name" value="RNaseH_domain"/>
</dbReference>
<feature type="domain" description="Integrase catalytic" evidence="8">
    <location>
        <begin position="688"/>
        <end position="780"/>
    </location>
</feature>
<dbReference type="Gene3D" id="3.30.70.270">
    <property type="match status" value="1"/>
</dbReference>
<dbReference type="GO" id="GO:0003676">
    <property type="term" value="F:nucleic acid binding"/>
    <property type="evidence" value="ECO:0007669"/>
    <property type="project" value="InterPro"/>
</dbReference>
<dbReference type="EMBL" id="BSXT01001290">
    <property type="protein sequence ID" value="GMF40891.1"/>
    <property type="molecule type" value="Genomic_DNA"/>
</dbReference>
<organism evidence="9 10">
    <name type="scientific">Phytophthora fragariaefolia</name>
    <dbReference type="NCBI Taxonomy" id="1490495"/>
    <lineage>
        <taxon>Eukaryota</taxon>
        <taxon>Sar</taxon>
        <taxon>Stramenopiles</taxon>
        <taxon>Oomycota</taxon>
        <taxon>Peronosporomycetes</taxon>
        <taxon>Peronosporales</taxon>
        <taxon>Peronosporaceae</taxon>
        <taxon>Phytophthora</taxon>
    </lineage>
</organism>
<evidence type="ECO:0000256" key="4">
    <source>
        <dbReference type="ARBA" id="ARBA00022759"/>
    </source>
</evidence>
<dbReference type="Gene3D" id="3.30.420.10">
    <property type="entry name" value="Ribonuclease H-like superfamily/Ribonuclease H"/>
    <property type="match status" value="2"/>
</dbReference>
<dbReference type="InterPro" id="IPR041373">
    <property type="entry name" value="RT_RNaseH"/>
</dbReference>
<dbReference type="PANTHER" id="PTHR37984">
    <property type="entry name" value="PROTEIN CBG26694"/>
    <property type="match status" value="1"/>
</dbReference>
<comment type="caution">
    <text evidence="9">The sequence shown here is derived from an EMBL/GenBank/DDBJ whole genome shotgun (WGS) entry which is preliminary data.</text>
</comment>
<dbReference type="InterPro" id="IPR001584">
    <property type="entry name" value="Integrase_cat-core"/>
</dbReference>
<dbReference type="InterPro" id="IPR043128">
    <property type="entry name" value="Rev_trsase/Diguanyl_cyclase"/>
</dbReference>
<dbReference type="Pfam" id="PF17917">
    <property type="entry name" value="RT_RNaseH"/>
    <property type="match status" value="1"/>
</dbReference>
<evidence type="ECO:0000256" key="6">
    <source>
        <dbReference type="ARBA" id="ARBA00022918"/>
    </source>
</evidence>
<dbReference type="FunFam" id="1.10.340.70:FF:000001">
    <property type="entry name" value="Retrovirus-related Pol polyprotein from transposon gypsy-like Protein"/>
    <property type="match status" value="1"/>
</dbReference>
<dbReference type="CDD" id="cd01647">
    <property type="entry name" value="RT_LTR"/>
    <property type="match status" value="1"/>
</dbReference>
<evidence type="ECO:0000256" key="5">
    <source>
        <dbReference type="ARBA" id="ARBA00022801"/>
    </source>
</evidence>
<name>A0A9W7CS64_9STRA</name>
<dbReference type="InterPro" id="IPR043502">
    <property type="entry name" value="DNA/RNA_pol_sf"/>
</dbReference>
<dbReference type="Proteomes" id="UP001165121">
    <property type="component" value="Unassembled WGS sequence"/>
</dbReference>
<keyword evidence="10" id="KW-1185">Reference proteome</keyword>
<keyword evidence="6" id="KW-0695">RNA-directed DNA polymerase</keyword>
<protein>
    <submittedName>
        <fullName evidence="9">Unnamed protein product</fullName>
    </submittedName>
</protein>
<reference evidence="9" key="1">
    <citation type="submission" date="2023-04" db="EMBL/GenBank/DDBJ databases">
        <title>Phytophthora fragariaefolia NBRC 109709.</title>
        <authorList>
            <person name="Ichikawa N."/>
            <person name="Sato H."/>
            <person name="Tonouchi N."/>
        </authorList>
    </citation>
    <scope>NUCLEOTIDE SEQUENCE</scope>
    <source>
        <strain evidence="9">NBRC 109709</strain>
    </source>
</reference>
<evidence type="ECO:0000256" key="2">
    <source>
        <dbReference type="ARBA" id="ARBA00022695"/>
    </source>
</evidence>
<evidence type="ECO:0000256" key="7">
    <source>
        <dbReference type="SAM" id="MobiDB-lite"/>
    </source>
</evidence>
<proteinExistence type="predicted"/>
<dbReference type="Pfam" id="PF00078">
    <property type="entry name" value="RVT_1"/>
    <property type="match status" value="1"/>
</dbReference>
<dbReference type="GO" id="GO:0015074">
    <property type="term" value="P:DNA integration"/>
    <property type="evidence" value="ECO:0007669"/>
    <property type="project" value="InterPro"/>
</dbReference>
<dbReference type="InterPro" id="IPR036397">
    <property type="entry name" value="RNaseH_sf"/>
</dbReference>
<dbReference type="OrthoDB" id="121884at2759"/>
<keyword evidence="4" id="KW-0255">Endonuclease</keyword>
<feature type="compositionally biased region" description="Basic and acidic residues" evidence="7">
    <location>
        <begin position="520"/>
        <end position="532"/>
    </location>
</feature>
<dbReference type="SUPFAM" id="SSF53098">
    <property type="entry name" value="Ribonuclease H-like"/>
    <property type="match status" value="2"/>
</dbReference>
<dbReference type="GO" id="GO:0003964">
    <property type="term" value="F:RNA-directed DNA polymerase activity"/>
    <property type="evidence" value="ECO:0007669"/>
    <property type="project" value="UniProtKB-KW"/>
</dbReference>
<sequence length="780" mass="89324">MCIEYRVVNGFIQLSNYPLPLIDDLLIGFESATWFMSLKMASGLWAIRMTEHAKLISAFVCPFGHFQWLRMPFGLKNAPSVYQAVINNCLWGFVRLSPEEEVEVVQDVLEFLGLDPSKREESGSQVSALTDTVTVFQRNIPAPDSMGPVLGRSSYIDNIAHGAPTWDQLCDDLDALLFRLRYWNISVSLPKSEFGKLSIPYLLPVVAIVLYELSDDQVRSERDLIRAKAAFEILKTIVSTPLQRHPDRSKPFVTIPHANRWAACAVLGQGYDRKIQPVRLTGRVLNKTELRFHIAEKEVIAVLRVLQVFRALLEGYRLEVYTRHFVQVDTPFEDGRQTMRPMGRHALALGYYCPILDDTYQGIVLSFDGAAKTSTRRGSCGCILLQLPGWKESRWLDRQVENLVVVGDSRIVIQQVQGLINCHHPNLHKHLAECEVQKEKFQTLRLVHVKREYNKAADYLTSKPLTLGKSWIVQDPEELLYLERVSKIAEKLMKPKAVLLDGEPPQDSERLGLPQGSVGVREDVPPDEEKPRRPMTPLEYQAERWRRIRVHQEQDIYLSEIKSFLKGDIGRFSPRRLRQISKVADLFALDARDVLYRLACSTRGRPRDFVDEPRIVIPDSLRSDMLHYAHDDFQGGHQSITRTYEKLRSEFYWPGMCADVEPYVKECVDCASGKGRPPNEGPSSGNIEPRRPFEVVSMDFVTHMPESERGNTFLLLFQDAFSGFVMCKPMRSTTAQDVAEVYEECVFRRFGASSMVRHDQDPRFMSEVFTRFRELLGSKH</sequence>
<keyword evidence="1" id="KW-0808">Transferase</keyword>
<keyword evidence="3" id="KW-0540">Nuclease</keyword>
<evidence type="ECO:0000313" key="9">
    <source>
        <dbReference type="EMBL" id="GMF40891.1"/>
    </source>
</evidence>
<evidence type="ECO:0000256" key="1">
    <source>
        <dbReference type="ARBA" id="ARBA00022679"/>
    </source>
</evidence>
<keyword evidence="5" id="KW-0378">Hydrolase</keyword>
<dbReference type="AlphaFoldDB" id="A0A9W7CS64"/>
<gene>
    <name evidence="9" type="ORF">Pfra01_001271500</name>
</gene>
<accession>A0A9W7CS64</accession>
<evidence type="ECO:0000313" key="10">
    <source>
        <dbReference type="Proteomes" id="UP001165121"/>
    </source>
</evidence>
<dbReference type="Pfam" id="PF13456">
    <property type="entry name" value="RVT_3"/>
    <property type="match status" value="1"/>
</dbReference>
<dbReference type="Pfam" id="PF17921">
    <property type="entry name" value="Integrase_H2C2"/>
    <property type="match status" value="1"/>
</dbReference>
<dbReference type="InterPro" id="IPR050951">
    <property type="entry name" value="Retrovirus_Pol_polyprotein"/>
</dbReference>
<feature type="region of interest" description="Disordered" evidence="7">
    <location>
        <begin position="500"/>
        <end position="534"/>
    </location>
</feature>